<dbReference type="EMBL" id="JAAALK010000282">
    <property type="protein sequence ID" value="KAG8079171.1"/>
    <property type="molecule type" value="Genomic_DNA"/>
</dbReference>
<protein>
    <submittedName>
        <fullName evidence="1">Uncharacterized protein</fullName>
    </submittedName>
</protein>
<organism evidence="1 2">
    <name type="scientific">Zizania palustris</name>
    <name type="common">Northern wild rice</name>
    <dbReference type="NCBI Taxonomy" id="103762"/>
    <lineage>
        <taxon>Eukaryota</taxon>
        <taxon>Viridiplantae</taxon>
        <taxon>Streptophyta</taxon>
        <taxon>Embryophyta</taxon>
        <taxon>Tracheophyta</taxon>
        <taxon>Spermatophyta</taxon>
        <taxon>Magnoliopsida</taxon>
        <taxon>Liliopsida</taxon>
        <taxon>Poales</taxon>
        <taxon>Poaceae</taxon>
        <taxon>BOP clade</taxon>
        <taxon>Oryzoideae</taxon>
        <taxon>Oryzeae</taxon>
        <taxon>Zizaniinae</taxon>
        <taxon>Zizania</taxon>
    </lineage>
</organism>
<dbReference type="AlphaFoldDB" id="A0A8J5VYN3"/>
<evidence type="ECO:0000313" key="2">
    <source>
        <dbReference type="Proteomes" id="UP000729402"/>
    </source>
</evidence>
<proteinExistence type="predicted"/>
<gene>
    <name evidence="1" type="ORF">GUJ93_ZPchr0007g4331</name>
</gene>
<accession>A0A8J5VYN3</accession>
<sequence length="202" mass="22545">MLMKKENRKQAAELLSNLRHAHARTPPSFVQLLPSAADQARLHQHRPPRILLSIPPAAASWRHSSCSTKCPPGAPSPGWNTLIYGHAQSSAPDIAVWVFARMVRASVPSHRVVRQVGGRRCWSNAASRWPQVWLLCFCLGGHVRKMPSFVRSAAGVCQDGRRTWPTRIVLSTRPHDAMVLSGTWNNLAYHQAFSAHSQARRM</sequence>
<name>A0A8J5VYN3_ZIZPA</name>
<dbReference type="Proteomes" id="UP000729402">
    <property type="component" value="Unassembled WGS sequence"/>
</dbReference>
<reference evidence="1" key="1">
    <citation type="journal article" date="2021" name="bioRxiv">
        <title>Whole Genome Assembly and Annotation of Northern Wild Rice, Zizania palustris L., Supports a Whole Genome Duplication in the Zizania Genus.</title>
        <authorList>
            <person name="Haas M."/>
            <person name="Kono T."/>
            <person name="Macchietto M."/>
            <person name="Millas R."/>
            <person name="McGilp L."/>
            <person name="Shao M."/>
            <person name="Duquette J."/>
            <person name="Hirsch C.N."/>
            <person name="Kimball J."/>
        </authorList>
    </citation>
    <scope>NUCLEOTIDE SEQUENCE</scope>
    <source>
        <tissue evidence="1">Fresh leaf tissue</tissue>
    </source>
</reference>
<reference evidence="1" key="2">
    <citation type="submission" date="2021-02" db="EMBL/GenBank/DDBJ databases">
        <authorList>
            <person name="Kimball J.A."/>
            <person name="Haas M.W."/>
            <person name="Macchietto M."/>
            <person name="Kono T."/>
            <person name="Duquette J."/>
            <person name="Shao M."/>
        </authorList>
    </citation>
    <scope>NUCLEOTIDE SEQUENCE</scope>
    <source>
        <tissue evidence="1">Fresh leaf tissue</tissue>
    </source>
</reference>
<evidence type="ECO:0000313" key="1">
    <source>
        <dbReference type="EMBL" id="KAG8079171.1"/>
    </source>
</evidence>
<keyword evidence="2" id="KW-1185">Reference proteome</keyword>
<comment type="caution">
    <text evidence="1">The sequence shown here is derived from an EMBL/GenBank/DDBJ whole genome shotgun (WGS) entry which is preliminary data.</text>
</comment>